<accession>A0ABS7U033</accession>
<feature type="transmembrane region" description="Helical" evidence="4">
    <location>
        <begin position="37"/>
        <end position="58"/>
    </location>
</feature>
<feature type="compositionally biased region" description="Acidic residues" evidence="3">
    <location>
        <begin position="502"/>
        <end position="514"/>
    </location>
</feature>
<evidence type="ECO:0000256" key="1">
    <source>
        <dbReference type="ARBA" id="ARBA00004127"/>
    </source>
</evidence>
<keyword evidence="7" id="KW-1185">Reference proteome</keyword>
<organism evidence="6 7">
    <name type="scientific">Nannocystis pusilla</name>
    <dbReference type="NCBI Taxonomy" id="889268"/>
    <lineage>
        <taxon>Bacteria</taxon>
        <taxon>Pseudomonadati</taxon>
        <taxon>Myxococcota</taxon>
        <taxon>Polyangia</taxon>
        <taxon>Nannocystales</taxon>
        <taxon>Nannocystaceae</taxon>
        <taxon>Nannocystis</taxon>
    </lineage>
</organism>
<name>A0ABS7U033_9BACT</name>
<comment type="subcellular location">
    <subcellularLocation>
        <location evidence="1">Endomembrane system</location>
        <topology evidence="1">Multi-pass membrane protein</topology>
    </subcellularLocation>
    <subcellularLocation>
        <location evidence="2">Membrane</location>
        <topology evidence="2">Multi-pass membrane protein</topology>
    </subcellularLocation>
</comment>
<dbReference type="InterPro" id="IPR003918">
    <property type="entry name" value="NADH_UbQ_OxRdtase"/>
</dbReference>
<keyword evidence="2 4" id="KW-0812">Transmembrane</keyword>
<proteinExistence type="predicted"/>
<feature type="transmembrane region" description="Helical" evidence="4">
    <location>
        <begin position="270"/>
        <end position="291"/>
    </location>
</feature>
<gene>
    <name evidence="6" type="ORF">K7C98_31660</name>
</gene>
<feature type="transmembrane region" description="Helical" evidence="4">
    <location>
        <begin position="242"/>
        <end position="264"/>
    </location>
</feature>
<feature type="region of interest" description="Disordered" evidence="3">
    <location>
        <begin position="494"/>
        <end position="514"/>
    </location>
</feature>
<evidence type="ECO:0000313" key="7">
    <source>
        <dbReference type="Proteomes" id="UP001139031"/>
    </source>
</evidence>
<dbReference type="EMBL" id="JAIRAU010000044">
    <property type="protein sequence ID" value="MBZ5713810.1"/>
    <property type="molecule type" value="Genomic_DNA"/>
</dbReference>
<dbReference type="RefSeq" id="WP_224195545.1">
    <property type="nucleotide sequence ID" value="NZ_JAIRAU010000044.1"/>
</dbReference>
<evidence type="ECO:0000256" key="3">
    <source>
        <dbReference type="SAM" id="MobiDB-lite"/>
    </source>
</evidence>
<comment type="caution">
    <text evidence="6">The sequence shown here is derived from an EMBL/GenBank/DDBJ whole genome shotgun (WGS) entry which is preliminary data.</text>
</comment>
<feature type="transmembrane region" description="Helical" evidence="4">
    <location>
        <begin position="160"/>
        <end position="188"/>
    </location>
</feature>
<feature type="transmembrane region" description="Helical" evidence="4">
    <location>
        <begin position="365"/>
        <end position="390"/>
    </location>
</feature>
<sequence length="514" mass="54352">MTFDLLALAIPVLWIVPLVGAFVVQFLIREPTRQRDVAIGVAWVVFFIASGVFLAIGWDSHFVRDDLEAPLFMSLRFHMAVDGLNAMLLPMTAAIALASLLSTPRSDLRGNTAARILAVLGTLLGCFLALDAATLALFWIGSMLPLWQDTRRSNSRPLHLVMTLAIAATALALVAALVLLAQAGAAAGMAAPFDLLALARAGTPLPPVIGWLFLFAALLRMGIFPLHLWLTAAGWRAPGYSAMPALFTSLGSFGLARVVMPLFPRLCEQVSGPLVMIGAVTALYGALLAVGQYDLRRVIAYFWVSQMGLVLTGLATLNAPGVSGALLQAMSSVVEVCGLMLIALEVEARAGTTDMRLLGGLVRRAPRLTTGFLLLSASAVGFPGTISFVAEDLAIQGLLHEHQLAAALLLVVTAINGVTLFKAFKQTFLGPGSQHAKALRSFADLRGWEYRASVALMAALLIGGLVPQPLLAVRAGAVEALQKLEPAAAAAEHHPAAVIADEHEDAPDDDDDDD</sequence>
<evidence type="ECO:0000313" key="6">
    <source>
        <dbReference type="EMBL" id="MBZ5713810.1"/>
    </source>
</evidence>
<keyword evidence="4" id="KW-1133">Transmembrane helix</keyword>
<dbReference type="Pfam" id="PF00361">
    <property type="entry name" value="Proton_antipo_M"/>
    <property type="match status" value="1"/>
</dbReference>
<dbReference type="InterPro" id="IPR001750">
    <property type="entry name" value="ND/Mrp_TM"/>
</dbReference>
<feature type="transmembrane region" description="Helical" evidence="4">
    <location>
        <begin position="325"/>
        <end position="344"/>
    </location>
</feature>
<feature type="domain" description="NADH:quinone oxidoreductase/Mrp antiporter transmembrane" evidence="5">
    <location>
        <begin position="123"/>
        <end position="414"/>
    </location>
</feature>
<protein>
    <recommendedName>
        <fullName evidence="5">NADH:quinone oxidoreductase/Mrp antiporter transmembrane domain-containing protein</fullName>
    </recommendedName>
</protein>
<feature type="transmembrane region" description="Helical" evidence="4">
    <location>
        <begin position="208"/>
        <end position="230"/>
    </location>
</feature>
<feature type="transmembrane region" description="Helical" evidence="4">
    <location>
        <begin position="113"/>
        <end position="140"/>
    </location>
</feature>
<dbReference type="Proteomes" id="UP001139031">
    <property type="component" value="Unassembled WGS sequence"/>
</dbReference>
<reference evidence="6" key="1">
    <citation type="submission" date="2021-08" db="EMBL/GenBank/DDBJ databases">
        <authorList>
            <person name="Stevens D.C."/>
        </authorList>
    </citation>
    <scope>NUCLEOTIDE SEQUENCE</scope>
    <source>
        <strain evidence="6">DSM 53165</strain>
    </source>
</reference>
<feature type="transmembrane region" description="Helical" evidence="4">
    <location>
        <begin position="298"/>
        <end position="319"/>
    </location>
</feature>
<feature type="transmembrane region" description="Helical" evidence="4">
    <location>
        <begin position="402"/>
        <end position="421"/>
    </location>
</feature>
<evidence type="ECO:0000256" key="4">
    <source>
        <dbReference type="SAM" id="Phobius"/>
    </source>
</evidence>
<evidence type="ECO:0000259" key="5">
    <source>
        <dbReference type="Pfam" id="PF00361"/>
    </source>
</evidence>
<dbReference type="PANTHER" id="PTHR43507">
    <property type="entry name" value="NADH-UBIQUINONE OXIDOREDUCTASE CHAIN 4"/>
    <property type="match status" value="1"/>
</dbReference>
<keyword evidence="4" id="KW-0472">Membrane</keyword>
<dbReference type="PANTHER" id="PTHR43507:SF1">
    <property type="entry name" value="NADH-UBIQUINONE OXIDOREDUCTASE CHAIN 4"/>
    <property type="match status" value="1"/>
</dbReference>
<evidence type="ECO:0000256" key="2">
    <source>
        <dbReference type="RuleBase" id="RU000320"/>
    </source>
</evidence>
<feature type="transmembrane region" description="Helical" evidence="4">
    <location>
        <begin position="79"/>
        <end position="101"/>
    </location>
</feature>